<evidence type="ECO:0000313" key="11">
    <source>
        <dbReference type="Proteomes" id="UP001524478"/>
    </source>
</evidence>
<feature type="non-terminal residue" evidence="10">
    <location>
        <position position="80"/>
    </location>
</feature>
<evidence type="ECO:0000256" key="2">
    <source>
        <dbReference type="ARBA" id="ARBA00009137"/>
    </source>
</evidence>
<keyword evidence="11" id="KW-1185">Reference proteome</keyword>
<comment type="subcellular location">
    <subcellularLocation>
        <location evidence="1">Cell membrane</location>
        <topology evidence="1">Multi-pass membrane protein</topology>
    </subcellularLocation>
</comment>
<dbReference type="Pfam" id="PF02386">
    <property type="entry name" value="TrkH"/>
    <property type="match status" value="1"/>
</dbReference>
<evidence type="ECO:0000313" key="10">
    <source>
        <dbReference type="EMBL" id="MCQ4925891.1"/>
    </source>
</evidence>
<dbReference type="EMBL" id="JANGAC010000082">
    <property type="protein sequence ID" value="MCQ4925891.1"/>
    <property type="molecule type" value="Genomic_DNA"/>
</dbReference>
<feature type="non-terminal residue" evidence="10">
    <location>
        <position position="1"/>
    </location>
</feature>
<keyword evidence="7" id="KW-0406">Ion transport</keyword>
<dbReference type="RefSeq" id="WP_276536762.1">
    <property type="nucleotide sequence ID" value="NZ_JANGAC010000082.1"/>
</dbReference>
<organism evidence="10 11">
    <name type="scientific">Tissierella carlieri</name>
    <dbReference type="NCBI Taxonomy" id="689904"/>
    <lineage>
        <taxon>Bacteria</taxon>
        <taxon>Bacillati</taxon>
        <taxon>Bacillota</taxon>
        <taxon>Tissierellia</taxon>
        <taxon>Tissierellales</taxon>
        <taxon>Tissierellaceae</taxon>
        <taxon>Tissierella</taxon>
    </lineage>
</organism>
<evidence type="ECO:0000256" key="6">
    <source>
        <dbReference type="ARBA" id="ARBA00022989"/>
    </source>
</evidence>
<protein>
    <submittedName>
        <fullName evidence="10">TrkH family potassium uptake protein</fullName>
    </submittedName>
</protein>
<evidence type="ECO:0000256" key="9">
    <source>
        <dbReference type="SAM" id="Phobius"/>
    </source>
</evidence>
<evidence type="ECO:0000256" key="8">
    <source>
        <dbReference type="ARBA" id="ARBA00023136"/>
    </source>
</evidence>
<dbReference type="PANTHER" id="PTHR32024">
    <property type="entry name" value="TRK SYSTEM POTASSIUM UPTAKE PROTEIN TRKG-RELATED"/>
    <property type="match status" value="1"/>
</dbReference>
<comment type="similarity">
    <text evidence="2">Belongs to the TrkH potassium transport family.</text>
</comment>
<keyword evidence="3" id="KW-0813">Transport</keyword>
<evidence type="ECO:0000256" key="1">
    <source>
        <dbReference type="ARBA" id="ARBA00004651"/>
    </source>
</evidence>
<name>A0ABT1SHE0_9FIRM</name>
<feature type="transmembrane region" description="Helical" evidence="9">
    <location>
        <begin position="29"/>
        <end position="48"/>
    </location>
</feature>
<dbReference type="PANTHER" id="PTHR32024:SF2">
    <property type="entry name" value="TRK SYSTEM POTASSIUM UPTAKE PROTEIN TRKG-RELATED"/>
    <property type="match status" value="1"/>
</dbReference>
<evidence type="ECO:0000256" key="7">
    <source>
        <dbReference type="ARBA" id="ARBA00023065"/>
    </source>
</evidence>
<sequence length="80" mass="8886">TVSGFTTTGSTILQNIEALPKGMNFWRCFTHWIGGMGVLVFVMMITSLDTDNSMSLMRVEVPGPEMDKLVPKVRHTAKLL</sequence>
<proteinExistence type="inferred from homology"/>
<dbReference type="Proteomes" id="UP001524478">
    <property type="component" value="Unassembled WGS sequence"/>
</dbReference>
<evidence type="ECO:0000256" key="5">
    <source>
        <dbReference type="ARBA" id="ARBA00022692"/>
    </source>
</evidence>
<dbReference type="InterPro" id="IPR003445">
    <property type="entry name" value="Cat_transpt"/>
</dbReference>
<keyword evidence="4" id="KW-1003">Cell membrane</keyword>
<gene>
    <name evidence="10" type="ORF">NE686_22615</name>
</gene>
<evidence type="ECO:0000256" key="3">
    <source>
        <dbReference type="ARBA" id="ARBA00022448"/>
    </source>
</evidence>
<comment type="caution">
    <text evidence="10">The sequence shown here is derived from an EMBL/GenBank/DDBJ whole genome shotgun (WGS) entry which is preliminary data.</text>
</comment>
<accession>A0ABT1SHE0</accession>
<keyword evidence="6 9" id="KW-1133">Transmembrane helix</keyword>
<keyword evidence="5 9" id="KW-0812">Transmembrane</keyword>
<evidence type="ECO:0000256" key="4">
    <source>
        <dbReference type="ARBA" id="ARBA00022475"/>
    </source>
</evidence>
<keyword evidence="8 9" id="KW-0472">Membrane</keyword>
<reference evidence="10 11" key="1">
    <citation type="submission" date="2022-06" db="EMBL/GenBank/DDBJ databases">
        <title>Isolation of gut microbiota from human fecal samples.</title>
        <authorList>
            <person name="Pamer E.G."/>
            <person name="Barat B."/>
            <person name="Waligurski E."/>
            <person name="Medina S."/>
            <person name="Paddock L."/>
            <person name="Mostad J."/>
        </authorList>
    </citation>
    <scope>NUCLEOTIDE SEQUENCE [LARGE SCALE GENOMIC DNA]</scope>
    <source>
        <strain evidence="10 11">DFI.7.95</strain>
    </source>
</reference>